<feature type="transmembrane region" description="Helical" evidence="9">
    <location>
        <begin position="89"/>
        <end position="107"/>
    </location>
</feature>
<feature type="domain" description="Major facilitator superfamily (MFS) profile" evidence="11">
    <location>
        <begin position="10"/>
        <end position="453"/>
    </location>
</feature>
<dbReference type="PANTHER" id="PTHR23503">
    <property type="entry name" value="SOLUTE CARRIER FAMILY 2"/>
    <property type="match status" value="1"/>
</dbReference>
<accession>A0A8J4WWA2</accession>
<dbReference type="Gene3D" id="1.20.1250.20">
    <property type="entry name" value="MFS general substrate transporter like domains"/>
    <property type="match status" value="1"/>
</dbReference>
<dbReference type="InterPro" id="IPR036259">
    <property type="entry name" value="MFS_trans_sf"/>
</dbReference>
<keyword evidence="5 9" id="KW-1133">Transmembrane helix</keyword>
<feature type="transmembrane region" description="Helical" evidence="9">
    <location>
        <begin position="263"/>
        <end position="286"/>
    </location>
</feature>
<feature type="chain" id="PRO_5035304857" evidence="10">
    <location>
        <begin position="19"/>
        <end position="503"/>
    </location>
</feature>
<feature type="transmembrane region" description="Helical" evidence="9">
    <location>
        <begin position="399"/>
        <end position="422"/>
    </location>
</feature>
<feature type="transmembrane region" description="Helical" evidence="9">
    <location>
        <begin position="306"/>
        <end position="323"/>
    </location>
</feature>
<keyword evidence="6 9" id="KW-0472">Membrane</keyword>
<reference evidence="12" key="1">
    <citation type="submission" date="2019-05" db="EMBL/GenBank/DDBJ databases">
        <title>Annotation for the trematode Paragonimus heterotremus.</title>
        <authorList>
            <person name="Choi Y.-J."/>
        </authorList>
    </citation>
    <scope>NUCLEOTIDE SEQUENCE</scope>
    <source>
        <strain evidence="12">LC</strain>
    </source>
</reference>
<dbReference type="PRINTS" id="PR00171">
    <property type="entry name" value="SUGRTRNSPORT"/>
</dbReference>
<evidence type="ECO:0000313" key="12">
    <source>
        <dbReference type="EMBL" id="KAF5399262.1"/>
    </source>
</evidence>
<dbReference type="SUPFAM" id="SSF103473">
    <property type="entry name" value="MFS general substrate transporter"/>
    <property type="match status" value="1"/>
</dbReference>
<sequence length="503" mass="54953">MVSLRLSLTLFTISITTSFQFGYHTGVINAPQLLISEFIKNVTRDRYGSVDDAYVTTITSVCVSSFLFGGMVGALLSGIFANKFGRKKSILLLSGPCAVGSVMVMVSQPLNSFEIIIVGRVLIGFACGAYTGIGPTYMTEVAPCSIRGAAAVLNQLVIVTSLVASQILGLRELMGTERLWPYLLGLNIIPCVFGFICLLLCPESPRYLYLVKNDRLAAREALQRLRGPSDEIEIDLEGYEKESEVKTEKVAVSDLWKVRHLRLGLLVAVVAQMGQQLSGINGILYYSVKLFKASGLTDDQATYNTIGLGGVLLLVTIISIFIIDRVGRRVLLIGGLTDAFFCLIVFTLSMIGKQLGNVNWPVYPAIISVYLFICGFAIGPGSIPWFIVAEMFTQENRDAAVSVAITVNWLCNIAVGLGFIQMILYLDIYSFLPSACILFVVIIILFIYLPETMGRSASSIENEFKHRFRDRQRGHPVDDQATTDSSTSVTEVVTGYSQPPAGS</sequence>
<evidence type="ECO:0000256" key="9">
    <source>
        <dbReference type="SAM" id="Phobius"/>
    </source>
</evidence>
<dbReference type="GO" id="GO:1990539">
    <property type="term" value="P:fructose import across plasma membrane"/>
    <property type="evidence" value="ECO:0007669"/>
    <property type="project" value="UniProtKB-ARBA"/>
</dbReference>
<comment type="caution">
    <text evidence="12">The sequence shown here is derived from an EMBL/GenBank/DDBJ whole genome shotgun (WGS) entry which is preliminary data.</text>
</comment>
<dbReference type="EMBL" id="LUCH01004203">
    <property type="protein sequence ID" value="KAF5399262.1"/>
    <property type="molecule type" value="Genomic_DNA"/>
</dbReference>
<dbReference type="InterPro" id="IPR005828">
    <property type="entry name" value="MFS_sugar_transport-like"/>
</dbReference>
<feature type="compositionally biased region" description="Low complexity" evidence="8">
    <location>
        <begin position="482"/>
        <end position="494"/>
    </location>
</feature>
<keyword evidence="3" id="KW-1003">Cell membrane</keyword>
<protein>
    <submittedName>
        <fullName evidence="12">Solute carrier family 2 facilitated glucose transporter member 3</fullName>
    </submittedName>
</protein>
<feature type="transmembrane region" description="Helical" evidence="9">
    <location>
        <begin position="113"/>
        <end position="133"/>
    </location>
</feature>
<dbReference type="AlphaFoldDB" id="A0A8J4WWA2"/>
<dbReference type="Proteomes" id="UP000748531">
    <property type="component" value="Unassembled WGS sequence"/>
</dbReference>
<comment type="similarity">
    <text evidence="7">Belongs to the major facilitator superfamily. Sugar transporter (TC 2.A.1.1) family.</text>
</comment>
<feature type="transmembrane region" description="Helical" evidence="9">
    <location>
        <begin position="330"/>
        <end position="351"/>
    </location>
</feature>
<dbReference type="InterPro" id="IPR005829">
    <property type="entry name" value="Sugar_transporter_CS"/>
</dbReference>
<dbReference type="NCBIfam" id="TIGR00879">
    <property type="entry name" value="SP"/>
    <property type="match status" value="1"/>
</dbReference>
<keyword evidence="12" id="KW-0762">Sugar transport</keyword>
<evidence type="ECO:0000256" key="6">
    <source>
        <dbReference type="ARBA" id="ARBA00023136"/>
    </source>
</evidence>
<feature type="transmembrane region" description="Helical" evidence="9">
    <location>
        <begin position="53"/>
        <end position="77"/>
    </location>
</feature>
<dbReference type="GO" id="GO:0005886">
    <property type="term" value="C:plasma membrane"/>
    <property type="evidence" value="ECO:0007669"/>
    <property type="project" value="UniProtKB-SubCell"/>
</dbReference>
<feature type="region of interest" description="Disordered" evidence="8">
    <location>
        <begin position="469"/>
        <end position="503"/>
    </location>
</feature>
<feature type="transmembrane region" description="Helical" evidence="9">
    <location>
        <begin position="145"/>
        <end position="167"/>
    </location>
</feature>
<keyword evidence="13" id="KW-1185">Reference proteome</keyword>
<gene>
    <name evidence="12" type="ORF">PHET_07175</name>
</gene>
<comment type="subcellular location">
    <subcellularLocation>
        <location evidence="1">Cell membrane</location>
        <topology evidence="1">Multi-pass membrane protein</topology>
    </subcellularLocation>
</comment>
<evidence type="ECO:0000256" key="1">
    <source>
        <dbReference type="ARBA" id="ARBA00004651"/>
    </source>
</evidence>
<keyword evidence="10" id="KW-0732">Signal</keyword>
<evidence type="ECO:0000256" key="10">
    <source>
        <dbReference type="SAM" id="SignalP"/>
    </source>
</evidence>
<feature type="transmembrane region" description="Helical" evidence="9">
    <location>
        <begin position="363"/>
        <end position="387"/>
    </location>
</feature>
<keyword evidence="2 7" id="KW-0813">Transport</keyword>
<dbReference type="InterPro" id="IPR045263">
    <property type="entry name" value="GLUT"/>
</dbReference>
<evidence type="ECO:0000256" key="3">
    <source>
        <dbReference type="ARBA" id="ARBA00022475"/>
    </source>
</evidence>
<evidence type="ECO:0000313" key="13">
    <source>
        <dbReference type="Proteomes" id="UP000748531"/>
    </source>
</evidence>
<evidence type="ECO:0000256" key="2">
    <source>
        <dbReference type="ARBA" id="ARBA00022448"/>
    </source>
</evidence>
<dbReference type="InterPro" id="IPR003663">
    <property type="entry name" value="Sugar/inositol_transpt"/>
</dbReference>
<feature type="transmembrane region" description="Helical" evidence="9">
    <location>
        <begin position="428"/>
        <end position="449"/>
    </location>
</feature>
<proteinExistence type="inferred from homology"/>
<evidence type="ECO:0000259" key="11">
    <source>
        <dbReference type="PROSITE" id="PS50850"/>
    </source>
</evidence>
<evidence type="ECO:0000256" key="4">
    <source>
        <dbReference type="ARBA" id="ARBA00022692"/>
    </source>
</evidence>
<name>A0A8J4WWA2_9TREM</name>
<evidence type="ECO:0000256" key="5">
    <source>
        <dbReference type="ARBA" id="ARBA00022989"/>
    </source>
</evidence>
<evidence type="ECO:0000256" key="7">
    <source>
        <dbReference type="RuleBase" id="RU003346"/>
    </source>
</evidence>
<evidence type="ECO:0000256" key="8">
    <source>
        <dbReference type="SAM" id="MobiDB-lite"/>
    </source>
</evidence>
<feature type="transmembrane region" description="Helical" evidence="9">
    <location>
        <begin position="179"/>
        <end position="201"/>
    </location>
</feature>
<dbReference type="GO" id="GO:0005353">
    <property type="term" value="F:fructose transmembrane transporter activity"/>
    <property type="evidence" value="ECO:0007669"/>
    <property type="project" value="UniProtKB-ARBA"/>
</dbReference>
<dbReference type="PROSITE" id="PS00216">
    <property type="entry name" value="SUGAR_TRANSPORT_1"/>
    <property type="match status" value="1"/>
</dbReference>
<feature type="signal peptide" evidence="10">
    <location>
        <begin position="1"/>
        <end position="18"/>
    </location>
</feature>
<dbReference type="PROSITE" id="PS00217">
    <property type="entry name" value="SUGAR_TRANSPORT_2"/>
    <property type="match status" value="1"/>
</dbReference>
<dbReference type="FunFam" id="1.20.1250.20:FF:001511">
    <property type="entry name" value="Solute carrier family 2, facilitated glucose transporter member 5"/>
    <property type="match status" value="1"/>
</dbReference>
<dbReference type="OrthoDB" id="4540492at2759"/>
<dbReference type="Pfam" id="PF00083">
    <property type="entry name" value="Sugar_tr"/>
    <property type="match status" value="1"/>
</dbReference>
<dbReference type="InterPro" id="IPR020846">
    <property type="entry name" value="MFS_dom"/>
</dbReference>
<organism evidence="12 13">
    <name type="scientific">Paragonimus heterotremus</name>
    <dbReference type="NCBI Taxonomy" id="100268"/>
    <lineage>
        <taxon>Eukaryota</taxon>
        <taxon>Metazoa</taxon>
        <taxon>Spiralia</taxon>
        <taxon>Lophotrochozoa</taxon>
        <taxon>Platyhelminthes</taxon>
        <taxon>Trematoda</taxon>
        <taxon>Digenea</taxon>
        <taxon>Plagiorchiida</taxon>
        <taxon>Troglotremata</taxon>
        <taxon>Troglotrematidae</taxon>
        <taxon>Paragonimus</taxon>
    </lineage>
</organism>
<keyword evidence="4 9" id="KW-0812">Transmembrane</keyword>
<dbReference type="PANTHER" id="PTHR23503:SF8">
    <property type="entry name" value="FACILITATED GLUCOSE TRANSPORTER PROTEIN 1"/>
    <property type="match status" value="1"/>
</dbReference>
<feature type="non-terminal residue" evidence="12">
    <location>
        <position position="503"/>
    </location>
</feature>
<dbReference type="PROSITE" id="PS50850">
    <property type="entry name" value="MFS"/>
    <property type="match status" value="1"/>
</dbReference>